<feature type="active site" description="Charge relay system" evidence="7 8">
    <location>
        <position position="158"/>
    </location>
</feature>
<dbReference type="PANTHER" id="PTHR43806:SF11">
    <property type="entry name" value="CEREVISIN-RELATED"/>
    <property type="match status" value="1"/>
</dbReference>
<dbReference type="PROSITE" id="PS00137">
    <property type="entry name" value="SUBTILASE_HIS"/>
    <property type="match status" value="1"/>
</dbReference>
<keyword evidence="6 8" id="KW-0720">Serine protease</keyword>
<comment type="caution">
    <text evidence="12">The sequence shown here is derived from an EMBL/GenBank/DDBJ whole genome shotgun (WGS) entry which is preliminary data.</text>
</comment>
<feature type="active site" description="Charge relay system" evidence="7 8">
    <location>
        <position position="456"/>
    </location>
</feature>
<dbReference type="InterPro" id="IPR023828">
    <property type="entry name" value="Peptidase_S8_Ser-AS"/>
</dbReference>
<dbReference type="GO" id="GO:0005615">
    <property type="term" value="C:extracellular space"/>
    <property type="evidence" value="ECO:0007669"/>
    <property type="project" value="TreeGrafter"/>
</dbReference>
<protein>
    <submittedName>
        <fullName evidence="12">Peptidase S8</fullName>
    </submittedName>
</protein>
<keyword evidence="3 8" id="KW-0645">Protease</keyword>
<feature type="chain" id="PRO_5021025458" evidence="9">
    <location>
        <begin position="25"/>
        <end position="535"/>
    </location>
</feature>
<dbReference type="InterPro" id="IPR015500">
    <property type="entry name" value="Peptidase_S8_subtilisin-rel"/>
</dbReference>
<organism evidence="12 13">
    <name type="scientific">Thalassotalea mangrovi</name>
    <dbReference type="NCBI Taxonomy" id="2572245"/>
    <lineage>
        <taxon>Bacteria</taxon>
        <taxon>Pseudomonadati</taxon>
        <taxon>Pseudomonadota</taxon>
        <taxon>Gammaproteobacteria</taxon>
        <taxon>Alteromonadales</taxon>
        <taxon>Colwelliaceae</taxon>
        <taxon>Thalassotalea</taxon>
    </lineage>
</organism>
<evidence type="ECO:0000256" key="2">
    <source>
        <dbReference type="ARBA" id="ARBA00022512"/>
    </source>
</evidence>
<comment type="similarity">
    <text evidence="1 8">Belongs to the peptidase S8 family.</text>
</comment>
<feature type="active site" description="Charge relay system" evidence="7 8">
    <location>
        <position position="125"/>
    </location>
</feature>
<dbReference type="GO" id="GO:0046872">
    <property type="term" value="F:metal ion binding"/>
    <property type="evidence" value="ECO:0007669"/>
    <property type="project" value="UniProtKB-KW"/>
</dbReference>
<dbReference type="Gene3D" id="3.50.30.30">
    <property type="match status" value="1"/>
</dbReference>
<dbReference type="OrthoDB" id="9790784at2"/>
<dbReference type="InterPro" id="IPR003137">
    <property type="entry name" value="PA_domain"/>
</dbReference>
<evidence type="ECO:0000256" key="8">
    <source>
        <dbReference type="PROSITE-ProRule" id="PRU01240"/>
    </source>
</evidence>
<dbReference type="InterPro" id="IPR036852">
    <property type="entry name" value="Peptidase_S8/S53_dom_sf"/>
</dbReference>
<dbReference type="RefSeq" id="WP_136735783.1">
    <property type="nucleotide sequence ID" value="NZ_SWDB01000021.1"/>
</dbReference>
<dbReference type="GO" id="GO:0004252">
    <property type="term" value="F:serine-type endopeptidase activity"/>
    <property type="evidence" value="ECO:0007669"/>
    <property type="project" value="UniProtKB-UniRule"/>
</dbReference>
<keyword evidence="4" id="KW-0479">Metal-binding</keyword>
<dbReference type="InterPro" id="IPR034202">
    <property type="entry name" value="Subtilisin_Carlsberg-like"/>
</dbReference>
<dbReference type="PRINTS" id="PR00723">
    <property type="entry name" value="SUBTILISIN"/>
</dbReference>
<evidence type="ECO:0000256" key="6">
    <source>
        <dbReference type="ARBA" id="ARBA00022825"/>
    </source>
</evidence>
<dbReference type="GO" id="GO:0006508">
    <property type="term" value="P:proteolysis"/>
    <property type="evidence" value="ECO:0007669"/>
    <property type="project" value="UniProtKB-KW"/>
</dbReference>
<dbReference type="InterPro" id="IPR050131">
    <property type="entry name" value="Peptidase_S8_subtilisin-like"/>
</dbReference>
<dbReference type="CDD" id="cd07477">
    <property type="entry name" value="Peptidases_S8_Subtilisin_subset"/>
    <property type="match status" value="1"/>
</dbReference>
<dbReference type="InterPro" id="IPR000209">
    <property type="entry name" value="Peptidase_S8/S53_dom"/>
</dbReference>
<evidence type="ECO:0000256" key="3">
    <source>
        <dbReference type="ARBA" id="ARBA00022670"/>
    </source>
</evidence>
<evidence type="ECO:0000256" key="7">
    <source>
        <dbReference type="PIRSR" id="PIRSR615500-1"/>
    </source>
</evidence>
<keyword evidence="5 8" id="KW-0378">Hydrolase</keyword>
<dbReference type="Pfam" id="PF02225">
    <property type="entry name" value="PA"/>
    <property type="match status" value="1"/>
</dbReference>
<feature type="signal peptide" evidence="9">
    <location>
        <begin position="1"/>
        <end position="24"/>
    </location>
</feature>
<keyword evidence="2" id="KW-0964">Secreted</keyword>
<proteinExistence type="inferred from homology"/>
<name>A0A4U1B4T5_9GAMM</name>
<dbReference type="PROSITE" id="PS00138">
    <property type="entry name" value="SUBTILASE_SER"/>
    <property type="match status" value="1"/>
</dbReference>
<evidence type="ECO:0000313" key="12">
    <source>
        <dbReference type="EMBL" id="TKB45297.1"/>
    </source>
</evidence>
<evidence type="ECO:0000256" key="9">
    <source>
        <dbReference type="SAM" id="SignalP"/>
    </source>
</evidence>
<evidence type="ECO:0000259" key="11">
    <source>
        <dbReference type="Pfam" id="PF02225"/>
    </source>
</evidence>
<dbReference type="PANTHER" id="PTHR43806">
    <property type="entry name" value="PEPTIDASE S8"/>
    <property type="match status" value="1"/>
</dbReference>
<accession>A0A4U1B4T5</accession>
<dbReference type="Proteomes" id="UP000307999">
    <property type="component" value="Unassembled WGS sequence"/>
</dbReference>
<feature type="domain" description="Peptidase S8/S53" evidence="10">
    <location>
        <begin position="118"/>
        <end position="307"/>
    </location>
</feature>
<keyword evidence="2" id="KW-0134">Cell wall</keyword>
<feature type="domain" description="PA" evidence="11">
    <location>
        <begin position="342"/>
        <end position="431"/>
    </location>
</feature>
<sequence length="535" mass="56009">MNFTSKKTLIAASVAALVSFSASASDPVRMVLEAKANKMPSIKTQLETLGIDINKELTSLDSFAITLDRTQLANVANLDGINAFYPDVPRKLLAEGGSEIIPYGLSMVQGDQVSYQGGKKVCIIDSGYSLGHPDLPVNGVDGAEDGGAGPWHEDRFGHGTHVAGTIAALENNTGSVGVISDESLEMHIVRVFNNRGDYAYASDIAGAIEDCQQAGSSIVSMSLGGPYSSPLEERAINRMARDGILMVAAAGNSGDAQHSYPASYDSVVSVAAIDDHKKHAPFSQRTTQVELAAPGVNVFSTLPSGQGTRFNPTMTVTQDDLIFQGFGMNSYTNELPSGSVSGELADCGIGAESCGDMTGKICLMERGGSREPEVEGGWPIPITFGDKVEQCAKDGGVGAIIRNHLAGPVPGTVDNISIIAGTVTKQQGQTLLDNVGKETTINVHPYPDHGFKSGTSMATPHVSGVAAVVWSHFPQCSAQGIRLALQASAEDLGDAGYDHKYGWGLVRAKDAIDYIEANGCNAHNGKIYGGDGSAR</sequence>
<gene>
    <name evidence="12" type="ORF">E8M12_08825</name>
</gene>
<evidence type="ECO:0000256" key="4">
    <source>
        <dbReference type="ARBA" id="ARBA00022723"/>
    </source>
</evidence>
<dbReference type="AlphaFoldDB" id="A0A4U1B4T5"/>
<evidence type="ECO:0000313" key="13">
    <source>
        <dbReference type="Proteomes" id="UP000307999"/>
    </source>
</evidence>
<dbReference type="Gene3D" id="3.40.50.200">
    <property type="entry name" value="Peptidase S8/S53 domain"/>
    <property type="match status" value="1"/>
</dbReference>
<evidence type="ECO:0000259" key="10">
    <source>
        <dbReference type="Pfam" id="PF00082"/>
    </source>
</evidence>
<dbReference type="EMBL" id="SWDB01000021">
    <property type="protein sequence ID" value="TKB45297.1"/>
    <property type="molecule type" value="Genomic_DNA"/>
</dbReference>
<dbReference type="PROSITE" id="PS51892">
    <property type="entry name" value="SUBTILASE"/>
    <property type="match status" value="1"/>
</dbReference>
<feature type="domain" description="Peptidase S8/S53" evidence="10">
    <location>
        <begin position="445"/>
        <end position="504"/>
    </location>
</feature>
<reference evidence="12 13" key="1">
    <citation type="submission" date="2019-04" db="EMBL/GenBank/DDBJ databases">
        <title>Thalassotalea guangxiensis sp. nov., isolated from sediment of the coastal wetland.</title>
        <authorList>
            <person name="Zheng S."/>
            <person name="Zhang D."/>
        </authorList>
    </citation>
    <scope>NUCLEOTIDE SEQUENCE [LARGE SCALE GENOMIC DNA]</scope>
    <source>
        <strain evidence="12 13">ZS-4</strain>
    </source>
</reference>
<keyword evidence="13" id="KW-1185">Reference proteome</keyword>
<dbReference type="InterPro" id="IPR022398">
    <property type="entry name" value="Peptidase_S8_His-AS"/>
</dbReference>
<dbReference type="Pfam" id="PF00082">
    <property type="entry name" value="Peptidase_S8"/>
    <property type="match status" value="2"/>
</dbReference>
<evidence type="ECO:0000256" key="1">
    <source>
        <dbReference type="ARBA" id="ARBA00011073"/>
    </source>
</evidence>
<keyword evidence="9" id="KW-0732">Signal</keyword>
<evidence type="ECO:0000256" key="5">
    <source>
        <dbReference type="ARBA" id="ARBA00022801"/>
    </source>
</evidence>
<dbReference type="SUPFAM" id="SSF52743">
    <property type="entry name" value="Subtilisin-like"/>
    <property type="match status" value="1"/>
</dbReference>